<feature type="region of interest" description="Disordered" evidence="1">
    <location>
        <begin position="1"/>
        <end position="58"/>
    </location>
</feature>
<feature type="compositionally biased region" description="Basic residues" evidence="1">
    <location>
        <begin position="1"/>
        <end position="15"/>
    </location>
</feature>
<dbReference type="EMBL" id="JAADJZ010000021">
    <property type="protein sequence ID" value="KAF2867961.1"/>
    <property type="molecule type" value="Genomic_DNA"/>
</dbReference>
<protein>
    <submittedName>
        <fullName evidence="2">Uncharacterized protein</fullName>
    </submittedName>
</protein>
<dbReference type="Proteomes" id="UP000481861">
    <property type="component" value="Unassembled WGS sequence"/>
</dbReference>
<name>A0A7C8M4Z0_9PLEO</name>
<evidence type="ECO:0000313" key="3">
    <source>
        <dbReference type="Proteomes" id="UP000481861"/>
    </source>
</evidence>
<accession>A0A7C8M4Z0</accession>
<feature type="compositionally biased region" description="Polar residues" evidence="1">
    <location>
        <begin position="102"/>
        <end position="113"/>
    </location>
</feature>
<reference evidence="2 3" key="1">
    <citation type="submission" date="2020-01" db="EMBL/GenBank/DDBJ databases">
        <authorList>
            <consortium name="DOE Joint Genome Institute"/>
            <person name="Haridas S."/>
            <person name="Albert R."/>
            <person name="Binder M."/>
            <person name="Bloem J."/>
            <person name="Labutti K."/>
            <person name="Salamov A."/>
            <person name="Andreopoulos B."/>
            <person name="Baker S.E."/>
            <person name="Barry K."/>
            <person name="Bills G."/>
            <person name="Bluhm B.H."/>
            <person name="Cannon C."/>
            <person name="Castanera R."/>
            <person name="Culley D.E."/>
            <person name="Daum C."/>
            <person name="Ezra D."/>
            <person name="Gonzalez J.B."/>
            <person name="Henrissat B."/>
            <person name="Kuo A."/>
            <person name="Liang C."/>
            <person name="Lipzen A."/>
            <person name="Lutzoni F."/>
            <person name="Magnuson J."/>
            <person name="Mondo S."/>
            <person name="Nolan M."/>
            <person name="Ohm R."/>
            <person name="Pangilinan J."/>
            <person name="Park H.-J.H."/>
            <person name="Ramirez L."/>
            <person name="Alfaro M."/>
            <person name="Sun H."/>
            <person name="Tritt A."/>
            <person name="Yoshinaga Y."/>
            <person name="Zwiers L.-H.L."/>
            <person name="Turgeon B.G."/>
            <person name="Goodwin S.B."/>
            <person name="Spatafora J.W."/>
            <person name="Crous P.W."/>
            <person name="Grigoriev I.V."/>
        </authorList>
    </citation>
    <scope>NUCLEOTIDE SEQUENCE [LARGE SCALE GENOMIC DNA]</scope>
    <source>
        <strain evidence="2 3">CBS 611.86</strain>
    </source>
</reference>
<dbReference type="AlphaFoldDB" id="A0A7C8M4Z0"/>
<evidence type="ECO:0000256" key="1">
    <source>
        <dbReference type="SAM" id="MobiDB-lite"/>
    </source>
</evidence>
<keyword evidence="3" id="KW-1185">Reference proteome</keyword>
<feature type="region of interest" description="Disordered" evidence="1">
    <location>
        <begin position="94"/>
        <end position="132"/>
    </location>
</feature>
<gene>
    <name evidence="2" type="ORF">BDV95DRAFT_166198</name>
</gene>
<sequence>MNTLHRHRHQPHAPRRPISSGAAPTEAAVVSAPQLQSAPGCTLALASPHGPRQKHTSASLLLFGPGASPRCSPATAHRLPSLPEIASGMACSAGVQSAPARRQTSCSSVQRSAQGRGPLTAARGPSRTPVLP</sequence>
<comment type="caution">
    <text evidence="2">The sequence shown here is derived from an EMBL/GenBank/DDBJ whole genome shotgun (WGS) entry which is preliminary data.</text>
</comment>
<proteinExistence type="predicted"/>
<evidence type="ECO:0000313" key="2">
    <source>
        <dbReference type="EMBL" id="KAF2867961.1"/>
    </source>
</evidence>
<organism evidence="2 3">
    <name type="scientific">Massariosphaeria phaeospora</name>
    <dbReference type="NCBI Taxonomy" id="100035"/>
    <lineage>
        <taxon>Eukaryota</taxon>
        <taxon>Fungi</taxon>
        <taxon>Dikarya</taxon>
        <taxon>Ascomycota</taxon>
        <taxon>Pezizomycotina</taxon>
        <taxon>Dothideomycetes</taxon>
        <taxon>Pleosporomycetidae</taxon>
        <taxon>Pleosporales</taxon>
        <taxon>Pleosporales incertae sedis</taxon>
        <taxon>Massariosphaeria</taxon>
    </lineage>
</organism>